<organism evidence="1 2">
    <name type="scientific">Streblomastix strix</name>
    <dbReference type="NCBI Taxonomy" id="222440"/>
    <lineage>
        <taxon>Eukaryota</taxon>
        <taxon>Metamonada</taxon>
        <taxon>Preaxostyla</taxon>
        <taxon>Oxymonadida</taxon>
        <taxon>Streblomastigidae</taxon>
        <taxon>Streblomastix</taxon>
    </lineage>
</organism>
<dbReference type="EMBL" id="SNRW01000681">
    <property type="protein sequence ID" value="KAA6399792.1"/>
    <property type="molecule type" value="Genomic_DNA"/>
</dbReference>
<dbReference type="AlphaFoldDB" id="A0A5J4WZ48"/>
<accession>A0A5J4WZ48</accession>
<name>A0A5J4WZ48_9EUKA</name>
<proteinExistence type="predicted"/>
<evidence type="ECO:0000313" key="1">
    <source>
        <dbReference type="EMBL" id="KAA6399792.1"/>
    </source>
</evidence>
<protein>
    <submittedName>
        <fullName evidence="1">Uncharacterized protein</fullName>
    </submittedName>
</protein>
<reference evidence="1 2" key="1">
    <citation type="submission" date="2019-03" db="EMBL/GenBank/DDBJ databases">
        <title>Single cell metagenomics reveals metabolic interactions within the superorganism composed of flagellate Streblomastix strix and complex community of Bacteroidetes bacteria on its surface.</title>
        <authorList>
            <person name="Treitli S.C."/>
            <person name="Kolisko M."/>
            <person name="Husnik F."/>
            <person name="Keeling P."/>
            <person name="Hampl V."/>
        </authorList>
    </citation>
    <scope>NUCLEOTIDE SEQUENCE [LARGE SCALE GENOMIC DNA]</scope>
    <source>
        <strain evidence="1">ST1C</strain>
    </source>
</reference>
<evidence type="ECO:0000313" key="2">
    <source>
        <dbReference type="Proteomes" id="UP000324800"/>
    </source>
</evidence>
<comment type="caution">
    <text evidence="1">The sequence shown here is derived from an EMBL/GenBank/DDBJ whole genome shotgun (WGS) entry which is preliminary data.</text>
</comment>
<dbReference type="Proteomes" id="UP000324800">
    <property type="component" value="Unassembled WGS sequence"/>
</dbReference>
<sequence length="76" mass="8691">MRSILYQRGRNGFADVYTGDKSYIFQVSAPRCGWVQGETKPPSQPSNMQQDKKLMLTVFGSTKKSVQYIVLRQTNE</sequence>
<gene>
    <name evidence="1" type="ORF">EZS28_004682</name>
</gene>